<feature type="binding site" evidence="18">
    <location>
        <position position="87"/>
    </location>
    <ligand>
        <name>Ca(2+)</name>
        <dbReference type="ChEBI" id="CHEBI:29108"/>
        <label>1</label>
    </ligand>
</feature>
<feature type="chain" id="PRO_5013982575" description="Peroxidase" evidence="21">
    <location>
        <begin position="24"/>
        <end position="320"/>
    </location>
</feature>
<keyword evidence="8 21" id="KW-0732">Signal</keyword>
<evidence type="ECO:0000256" key="18">
    <source>
        <dbReference type="PIRSR" id="PIRSR600823-3"/>
    </source>
</evidence>
<evidence type="ECO:0000256" key="2">
    <source>
        <dbReference type="ARBA" id="ARBA00004613"/>
    </source>
</evidence>
<dbReference type="PRINTS" id="PR00458">
    <property type="entry name" value="PEROXIDASE"/>
</dbReference>
<dbReference type="GO" id="GO:0006979">
    <property type="term" value="P:response to oxidative stress"/>
    <property type="evidence" value="ECO:0007669"/>
    <property type="project" value="UniProtKB-UniRule"/>
</dbReference>
<evidence type="ECO:0000256" key="11">
    <source>
        <dbReference type="ARBA" id="ARBA00023004"/>
    </source>
</evidence>
<feature type="domain" description="Plant heme peroxidase family profile" evidence="22">
    <location>
        <begin position="24"/>
        <end position="319"/>
    </location>
</feature>
<dbReference type="GO" id="GO:0046872">
    <property type="term" value="F:metal ion binding"/>
    <property type="evidence" value="ECO:0007669"/>
    <property type="project" value="UniProtKB-UniRule"/>
</dbReference>
<comment type="catalytic activity">
    <reaction evidence="1 21">
        <text>2 a phenolic donor + H2O2 = 2 a phenolic radical donor + 2 H2O</text>
        <dbReference type="Rhea" id="RHEA:56136"/>
        <dbReference type="ChEBI" id="CHEBI:15377"/>
        <dbReference type="ChEBI" id="CHEBI:16240"/>
        <dbReference type="ChEBI" id="CHEBI:139520"/>
        <dbReference type="ChEBI" id="CHEBI:139521"/>
        <dbReference type="EC" id="1.11.1.7"/>
    </reaction>
</comment>
<feature type="disulfide bond" evidence="20">
    <location>
        <begin position="34"/>
        <end position="114"/>
    </location>
</feature>
<gene>
    <name evidence="24" type="primary">LOC100830182</name>
    <name evidence="23" type="ORF">BRADI_1g17860v3</name>
</gene>
<dbReference type="OrthoDB" id="2113341at2759"/>
<evidence type="ECO:0000259" key="22">
    <source>
        <dbReference type="PROSITE" id="PS50873"/>
    </source>
</evidence>
<dbReference type="HOGENOM" id="CLU_010543_0_0_1"/>
<comment type="cofactor">
    <cofactor evidence="18 21">
        <name>heme b</name>
        <dbReference type="ChEBI" id="CHEBI:60344"/>
    </cofactor>
    <text evidence="18 21">Binds 1 heme b (iron(II)-protoporphyrin IX) group per subunit.</text>
</comment>
<feature type="binding site" evidence="18">
    <location>
        <position position="247"/>
    </location>
    <ligand>
        <name>Ca(2+)</name>
        <dbReference type="ChEBI" id="CHEBI:29108"/>
        <label>2</label>
    </ligand>
</feature>
<dbReference type="Pfam" id="PF00141">
    <property type="entry name" value="peroxidase"/>
    <property type="match status" value="1"/>
</dbReference>
<reference evidence="23 24" key="1">
    <citation type="journal article" date="2010" name="Nature">
        <title>Genome sequencing and analysis of the model grass Brachypodium distachyon.</title>
        <authorList>
            <consortium name="International Brachypodium Initiative"/>
        </authorList>
    </citation>
    <scope>NUCLEOTIDE SEQUENCE [LARGE SCALE GENOMIC DNA]</scope>
    <source>
        <strain evidence="23 24">Bd21</strain>
    </source>
</reference>
<feature type="active site" description="Proton acceptor" evidence="16">
    <location>
        <position position="65"/>
    </location>
</feature>
<dbReference type="InterPro" id="IPR000823">
    <property type="entry name" value="Peroxidase_pln"/>
</dbReference>
<dbReference type="EMBL" id="CM000880">
    <property type="protein sequence ID" value="KQK14658.1"/>
    <property type="molecule type" value="Genomic_DNA"/>
</dbReference>
<evidence type="ECO:0000256" key="19">
    <source>
        <dbReference type="PIRSR" id="PIRSR600823-4"/>
    </source>
</evidence>
<dbReference type="GO" id="GO:0140825">
    <property type="term" value="F:lactoperoxidase activity"/>
    <property type="evidence" value="ECO:0007669"/>
    <property type="project" value="UniProtKB-EC"/>
</dbReference>
<evidence type="ECO:0000256" key="13">
    <source>
        <dbReference type="ARBA" id="ARBA00023180"/>
    </source>
</evidence>
<sequence length="320" mass="33324">MASASCLMLLVAVAMAMASAASGQLSSTFYDTSCPKALDTIKTAVTAAVSSEARMGASLLRLHFHDCFVDGCDASVLLADTGSFVGEQTAAPNAGSIRGLNVIDNIKTQVEAVCKQTVSCADILAVAARDSVVTLGGPSWTVLLGRRDSTTASKTNAENDLPPPTFDLKNLTDNFANKQLSVTDMVALSGGHTIGQSQCLNFRDRIYNETNIDAAFAASLKSNCPRSTSSGNTSLAPLDVATPTAFDNKYFVNLQANKGLLHSDQVLFNGGGTDNTVRNFASNPAAFSAAFVTAMVNMGNIAPKTGSQGQIRLSCSKVNS</sequence>
<dbReference type="CDD" id="cd00693">
    <property type="entry name" value="secretory_peroxidase"/>
    <property type="match status" value="1"/>
</dbReference>
<feature type="binding site" evidence="18">
    <location>
        <position position="69"/>
    </location>
    <ligand>
        <name>Ca(2+)</name>
        <dbReference type="ChEBI" id="CHEBI:29108"/>
        <label>1</label>
    </ligand>
</feature>
<dbReference type="PROSITE" id="PS00435">
    <property type="entry name" value="PEROXIDASE_1"/>
    <property type="match status" value="1"/>
</dbReference>
<feature type="binding site" evidence="17">
    <location>
        <position position="162"/>
    </location>
    <ligand>
        <name>substrate</name>
    </ligand>
</feature>
<feature type="binding site" evidence="18">
    <location>
        <position position="73"/>
    </location>
    <ligand>
        <name>Ca(2+)</name>
        <dbReference type="ChEBI" id="CHEBI:29108"/>
        <label>1</label>
    </ligand>
</feature>
<dbReference type="STRING" id="15368.I1GR65"/>
<dbReference type="FunFam" id="1.10.520.10:FF:000009">
    <property type="entry name" value="Peroxidase"/>
    <property type="match status" value="1"/>
</dbReference>
<dbReference type="Proteomes" id="UP000008810">
    <property type="component" value="Chromosome 1"/>
</dbReference>
<dbReference type="FunFam" id="1.10.420.10:FF:000006">
    <property type="entry name" value="Peroxidase"/>
    <property type="match status" value="1"/>
</dbReference>
<accession>I1GR65</accession>
<comment type="similarity">
    <text evidence="3">Belongs to the peroxidase family. Ascorbate peroxidase subfamily.</text>
</comment>
<evidence type="ECO:0000256" key="12">
    <source>
        <dbReference type="ARBA" id="ARBA00023157"/>
    </source>
</evidence>
<proteinExistence type="inferred from homology"/>
<reference evidence="24" key="3">
    <citation type="submission" date="2018-08" db="UniProtKB">
        <authorList>
            <consortium name="EnsemblPlants"/>
        </authorList>
    </citation>
    <scope>IDENTIFICATION</scope>
    <source>
        <strain evidence="24">cv. Bd21</strain>
    </source>
</reference>
<dbReference type="GeneID" id="100830182"/>
<comment type="similarity">
    <text evidence="21">Belongs to the peroxidase family. Classical plant (class III) peroxidase subfamily.</text>
</comment>
<feature type="signal peptide" evidence="21">
    <location>
        <begin position="1"/>
        <end position="23"/>
    </location>
</feature>
<dbReference type="InterPro" id="IPR002016">
    <property type="entry name" value="Haem_peroxidase"/>
</dbReference>
<dbReference type="Gramene" id="KQK14658">
    <property type="protein sequence ID" value="KQK14658"/>
    <property type="gene ID" value="BRADI_1g17860v3"/>
</dbReference>
<comment type="cofactor">
    <cofactor evidence="18 21">
        <name>Ca(2+)</name>
        <dbReference type="ChEBI" id="CHEBI:29108"/>
    </cofactor>
    <text evidence="18 21">Binds 2 calcium ions per subunit.</text>
</comment>
<evidence type="ECO:0000256" key="16">
    <source>
        <dbReference type="PIRSR" id="PIRSR600823-1"/>
    </source>
</evidence>
<dbReference type="InterPro" id="IPR010255">
    <property type="entry name" value="Haem_peroxidase_sf"/>
</dbReference>
<evidence type="ECO:0000256" key="21">
    <source>
        <dbReference type="RuleBase" id="RU362060"/>
    </source>
</evidence>
<comment type="function">
    <text evidence="21">Removal of H(2)O(2), oxidation of toxic reductants, biosynthesis and degradation of lignin, suberization, auxin catabolism, response to environmental stresses such as wounding, pathogen attack and oxidative stress.</text>
</comment>
<dbReference type="EnsemblPlants" id="KQK14658">
    <property type="protein sequence ID" value="KQK14658"/>
    <property type="gene ID" value="BRADI_1g17860v3"/>
</dbReference>
<evidence type="ECO:0000256" key="6">
    <source>
        <dbReference type="ARBA" id="ARBA00022617"/>
    </source>
</evidence>
<feature type="binding site" evidence="18">
    <location>
        <position position="71"/>
    </location>
    <ligand>
        <name>Ca(2+)</name>
        <dbReference type="ChEBI" id="CHEBI:29108"/>
        <label>1</label>
    </ligand>
</feature>
<evidence type="ECO:0000256" key="15">
    <source>
        <dbReference type="ARBA" id="ARBA00023324"/>
    </source>
</evidence>
<evidence type="ECO:0000256" key="3">
    <source>
        <dbReference type="ARBA" id="ARBA00006873"/>
    </source>
</evidence>
<protein>
    <recommendedName>
        <fullName evidence="4 21">Peroxidase</fullName>
        <ecNumber evidence="4 21">1.11.1.7</ecNumber>
    </recommendedName>
</protein>
<name>I1GR65_BRADI</name>
<evidence type="ECO:0000256" key="8">
    <source>
        <dbReference type="ARBA" id="ARBA00022729"/>
    </source>
</evidence>
<evidence type="ECO:0000256" key="14">
    <source>
        <dbReference type="ARBA" id="ARBA00023283"/>
    </source>
</evidence>
<feature type="disulfide bond" evidence="20">
    <location>
        <begin position="120"/>
        <end position="315"/>
    </location>
</feature>
<dbReference type="GO" id="GO:0005576">
    <property type="term" value="C:extracellular region"/>
    <property type="evidence" value="ECO:0007669"/>
    <property type="project" value="UniProtKB-SubCell"/>
</dbReference>
<dbReference type="PANTHER" id="PTHR31388">
    <property type="entry name" value="PEROXIDASE 72-RELATED"/>
    <property type="match status" value="1"/>
</dbReference>
<reference evidence="23" key="2">
    <citation type="submission" date="2017-06" db="EMBL/GenBank/DDBJ databases">
        <title>WGS assembly of Brachypodium distachyon.</title>
        <authorList>
            <consortium name="The International Brachypodium Initiative"/>
            <person name="Lucas S."/>
            <person name="Harmon-Smith M."/>
            <person name="Lail K."/>
            <person name="Tice H."/>
            <person name="Grimwood J."/>
            <person name="Bruce D."/>
            <person name="Barry K."/>
            <person name="Shu S."/>
            <person name="Lindquist E."/>
            <person name="Wang M."/>
            <person name="Pitluck S."/>
            <person name="Vogel J.P."/>
            <person name="Garvin D.F."/>
            <person name="Mockler T.C."/>
            <person name="Schmutz J."/>
            <person name="Rokhsar D."/>
            <person name="Bevan M.W."/>
        </authorList>
    </citation>
    <scope>NUCLEOTIDE SEQUENCE</scope>
    <source>
        <strain evidence="23">Bd21</strain>
    </source>
</reference>
<dbReference type="PROSITE" id="PS00436">
    <property type="entry name" value="PEROXIDASE_2"/>
    <property type="match status" value="1"/>
</dbReference>
<dbReference type="OMA" id="CRFFRDH"/>
<evidence type="ECO:0000256" key="9">
    <source>
        <dbReference type="ARBA" id="ARBA00022837"/>
    </source>
</evidence>
<dbReference type="GO" id="GO:0004601">
    <property type="term" value="F:peroxidase activity"/>
    <property type="evidence" value="ECO:0000318"/>
    <property type="project" value="GO_Central"/>
</dbReference>
<dbReference type="SUPFAM" id="SSF48113">
    <property type="entry name" value="Heme-dependent peroxidases"/>
    <property type="match status" value="1"/>
</dbReference>
<dbReference type="eggNOG" id="ENOG502QSXF">
    <property type="taxonomic scope" value="Eukaryota"/>
</dbReference>
<keyword evidence="15 21" id="KW-0376">Hydrogen peroxide</keyword>
<evidence type="ECO:0000313" key="25">
    <source>
        <dbReference type="Proteomes" id="UP000008810"/>
    </source>
</evidence>
<keyword evidence="12 20" id="KW-1015">Disulfide bond</keyword>
<dbReference type="KEGG" id="bdi:100830182"/>
<dbReference type="Gene3D" id="1.10.520.10">
    <property type="match status" value="1"/>
</dbReference>
<keyword evidence="9 18" id="KW-0106">Calcium</keyword>
<keyword evidence="7 18" id="KW-0479">Metal-binding</keyword>
<dbReference type="AlphaFoldDB" id="I1GR65"/>
<evidence type="ECO:0000256" key="10">
    <source>
        <dbReference type="ARBA" id="ARBA00023002"/>
    </source>
</evidence>
<evidence type="ECO:0000256" key="17">
    <source>
        <dbReference type="PIRSR" id="PIRSR600823-2"/>
    </source>
</evidence>
<feature type="binding site" evidence="18">
    <location>
        <position position="239"/>
    </location>
    <ligand>
        <name>Ca(2+)</name>
        <dbReference type="ChEBI" id="CHEBI:29108"/>
        <label>2</label>
    </ligand>
</feature>
<dbReference type="InterPro" id="IPR019793">
    <property type="entry name" value="Peroxidases_heam-ligand_BS"/>
</dbReference>
<dbReference type="EC" id="1.11.1.7" evidence="4 21"/>
<evidence type="ECO:0000256" key="1">
    <source>
        <dbReference type="ARBA" id="ARBA00000189"/>
    </source>
</evidence>
<keyword evidence="5 21" id="KW-0575">Peroxidase</keyword>
<feature type="binding site" description="axial binding residue" evidence="18">
    <location>
        <position position="192"/>
    </location>
    <ligand>
        <name>heme b</name>
        <dbReference type="ChEBI" id="CHEBI:60344"/>
    </ligand>
    <ligandPart>
        <name>Fe</name>
        <dbReference type="ChEBI" id="CHEBI:18248"/>
    </ligandPart>
</feature>
<evidence type="ECO:0000256" key="7">
    <source>
        <dbReference type="ARBA" id="ARBA00022723"/>
    </source>
</evidence>
<feature type="disulfide bond" evidence="20">
    <location>
        <begin position="199"/>
        <end position="224"/>
    </location>
</feature>
<dbReference type="InterPro" id="IPR033905">
    <property type="entry name" value="Secretory_peroxidase"/>
</dbReference>
<dbReference type="FunCoup" id="I1GR65">
    <property type="interactions" value="140"/>
</dbReference>
<evidence type="ECO:0000256" key="20">
    <source>
        <dbReference type="PIRSR" id="PIRSR600823-5"/>
    </source>
</evidence>
<evidence type="ECO:0000256" key="5">
    <source>
        <dbReference type="ARBA" id="ARBA00022559"/>
    </source>
</evidence>
<keyword evidence="6 21" id="KW-0349">Heme</keyword>
<keyword evidence="14" id="KW-0873">Pyrrolidone carboxylic acid</keyword>
<organism evidence="23">
    <name type="scientific">Brachypodium distachyon</name>
    <name type="common">Purple false brome</name>
    <name type="synonym">Trachynia distachya</name>
    <dbReference type="NCBI Taxonomy" id="15368"/>
    <lineage>
        <taxon>Eukaryota</taxon>
        <taxon>Viridiplantae</taxon>
        <taxon>Streptophyta</taxon>
        <taxon>Embryophyta</taxon>
        <taxon>Tracheophyta</taxon>
        <taxon>Spermatophyta</taxon>
        <taxon>Magnoliopsida</taxon>
        <taxon>Liliopsida</taxon>
        <taxon>Poales</taxon>
        <taxon>Poaceae</taxon>
        <taxon>BOP clade</taxon>
        <taxon>Pooideae</taxon>
        <taxon>Stipodae</taxon>
        <taxon>Brachypodieae</taxon>
        <taxon>Brachypodium</taxon>
    </lineage>
</organism>
<dbReference type="RefSeq" id="XP_003562452.1">
    <property type="nucleotide sequence ID" value="XM_003562404.3"/>
</dbReference>
<dbReference type="PRINTS" id="PR00461">
    <property type="entry name" value="PLPEROXIDASE"/>
</dbReference>
<dbReference type="GO" id="GO:0042744">
    <property type="term" value="P:hydrogen peroxide catabolic process"/>
    <property type="evidence" value="ECO:0007669"/>
    <property type="project" value="UniProtKB-KW"/>
</dbReference>
<evidence type="ECO:0000313" key="24">
    <source>
        <dbReference type="EnsemblPlants" id="KQK14658"/>
    </source>
</evidence>
<dbReference type="InterPro" id="IPR019794">
    <property type="entry name" value="Peroxidases_AS"/>
</dbReference>
<evidence type="ECO:0000256" key="4">
    <source>
        <dbReference type="ARBA" id="ARBA00012313"/>
    </source>
</evidence>
<dbReference type="GO" id="GO:0020037">
    <property type="term" value="F:heme binding"/>
    <property type="evidence" value="ECO:0007669"/>
    <property type="project" value="UniProtKB-UniRule"/>
</dbReference>
<keyword evidence="25" id="KW-1185">Reference proteome</keyword>
<keyword evidence="11 18" id="KW-0408">Iron</keyword>
<keyword evidence="21" id="KW-0964">Secreted</keyword>
<keyword evidence="13" id="KW-0325">Glycoprotein</keyword>
<evidence type="ECO:0000313" key="23">
    <source>
        <dbReference type="EMBL" id="KQK14658.1"/>
    </source>
</evidence>
<feature type="binding site" evidence="18">
    <location>
        <position position="242"/>
    </location>
    <ligand>
        <name>Ca(2+)</name>
        <dbReference type="ChEBI" id="CHEBI:29108"/>
        <label>2</label>
    </ligand>
</feature>
<comment type="subcellular location">
    <subcellularLocation>
        <location evidence="2 21">Secreted</location>
    </subcellularLocation>
</comment>
<feature type="disulfide bond" evidence="20">
    <location>
        <begin position="67"/>
        <end position="72"/>
    </location>
</feature>
<feature type="binding site" evidence="18">
    <location>
        <position position="66"/>
    </location>
    <ligand>
        <name>Ca(2+)</name>
        <dbReference type="ChEBI" id="CHEBI:29108"/>
        <label>1</label>
    </ligand>
</feature>
<feature type="binding site" evidence="18">
    <location>
        <position position="193"/>
    </location>
    <ligand>
        <name>Ca(2+)</name>
        <dbReference type="ChEBI" id="CHEBI:29108"/>
        <label>2</label>
    </ligand>
</feature>
<dbReference type="PANTHER" id="PTHR31388:SF127">
    <property type="entry name" value="PEROXIDASE"/>
    <property type="match status" value="1"/>
</dbReference>
<feature type="site" description="Transition state stabilizer" evidence="19">
    <location>
        <position position="61"/>
    </location>
</feature>
<feature type="binding site" evidence="18">
    <location>
        <position position="75"/>
    </location>
    <ligand>
        <name>Ca(2+)</name>
        <dbReference type="ChEBI" id="CHEBI:29108"/>
        <label>1</label>
    </ligand>
</feature>
<dbReference type="GO" id="GO:0009505">
    <property type="term" value="C:plant-type cell wall"/>
    <property type="evidence" value="ECO:0000318"/>
    <property type="project" value="GO_Central"/>
</dbReference>
<dbReference type="PROSITE" id="PS50873">
    <property type="entry name" value="PEROXIDASE_4"/>
    <property type="match status" value="1"/>
</dbReference>
<dbReference type="Gene3D" id="1.10.420.10">
    <property type="entry name" value="Peroxidase, domain 2"/>
    <property type="match status" value="1"/>
</dbReference>
<keyword evidence="10 21" id="KW-0560">Oxidoreductase</keyword>